<dbReference type="InterPro" id="IPR036116">
    <property type="entry name" value="FN3_sf"/>
</dbReference>
<dbReference type="Gene3D" id="2.80.10.50">
    <property type="match status" value="1"/>
</dbReference>
<dbReference type="PROSITE" id="PS50231">
    <property type="entry name" value="RICIN_B_LECTIN"/>
    <property type="match status" value="1"/>
</dbReference>
<organism evidence="4 5">
    <name type="scientific">Cryobacterium tagatosivorans</name>
    <dbReference type="NCBI Taxonomy" id="1259199"/>
    <lineage>
        <taxon>Bacteria</taxon>
        <taxon>Bacillati</taxon>
        <taxon>Actinomycetota</taxon>
        <taxon>Actinomycetes</taxon>
        <taxon>Micrococcales</taxon>
        <taxon>Microbacteriaceae</taxon>
        <taxon>Cryobacterium</taxon>
    </lineage>
</organism>
<feature type="domain" description="Ricin B lectin" evidence="3">
    <location>
        <begin position="446"/>
        <end position="577"/>
    </location>
</feature>
<protein>
    <recommendedName>
        <fullName evidence="3">Ricin B lectin domain-containing protein</fullName>
    </recommendedName>
</protein>
<evidence type="ECO:0000256" key="1">
    <source>
        <dbReference type="ARBA" id="ARBA00023295"/>
    </source>
</evidence>
<dbReference type="CDD" id="cd00063">
    <property type="entry name" value="FN3"/>
    <property type="match status" value="1"/>
</dbReference>
<accession>A0A4R8UCM7</accession>
<keyword evidence="2" id="KW-0624">Polysaccharide degradation</keyword>
<keyword evidence="5" id="KW-1185">Reference proteome</keyword>
<comment type="caution">
    <text evidence="4">The sequence shown here is derived from an EMBL/GenBank/DDBJ whole genome shotgun (WGS) entry which is preliminary data.</text>
</comment>
<dbReference type="GO" id="GO:0000272">
    <property type="term" value="P:polysaccharide catabolic process"/>
    <property type="evidence" value="ECO:0007669"/>
    <property type="project" value="UniProtKB-KW"/>
</dbReference>
<dbReference type="SUPFAM" id="SSF50370">
    <property type="entry name" value="Ricin B-like lectins"/>
    <property type="match status" value="1"/>
</dbReference>
<proteinExistence type="predicted"/>
<gene>
    <name evidence="4" type="ORF">E3O23_15330</name>
</gene>
<dbReference type="Pfam" id="PF14200">
    <property type="entry name" value="RicinB_lectin_2"/>
    <property type="match status" value="1"/>
</dbReference>
<dbReference type="OrthoDB" id="5480482at2"/>
<keyword evidence="1" id="KW-0378">Hydrolase</keyword>
<keyword evidence="2" id="KW-0119">Carbohydrate metabolism</keyword>
<name>A0A4R8UCM7_9MICO</name>
<dbReference type="SMART" id="SM00458">
    <property type="entry name" value="RICIN"/>
    <property type="match status" value="1"/>
</dbReference>
<keyword evidence="1" id="KW-0326">Glycosidase</keyword>
<dbReference type="Proteomes" id="UP000297866">
    <property type="component" value="Unassembled WGS sequence"/>
</dbReference>
<evidence type="ECO:0000313" key="4">
    <source>
        <dbReference type="EMBL" id="TFB47231.1"/>
    </source>
</evidence>
<dbReference type="GO" id="GO:0016798">
    <property type="term" value="F:hydrolase activity, acting on glycosyl bonds"/>
    <property type="evidence" value="ECO:0007669"/>
    <property type="project" value="UniProtKB-KW"/>
</dbReference>
<dbReference type="InterPro" id="IPR013783">
    <property type="entry name" value="Ig-like_fold"/>
</dbReference>
<dbReference type="CDD" id="cd00161">
    <property type="entry name" value="beta-trefoil_Ricin-like"/>
    <property type="match status" value="1"/>
</dbReference>
<dbReference type="AlphaFoldDB" id="A0A4R8UCM7"/>
<evidence type="ECO:0000256" key="2">
    <source>
        <dbReference type="ARBA" id="ARBA00023326"/>
    </source>
</evidence>
<evidence type="ECO:0000259" key="3">
    <source>
        <dbReference type="SMART" id="SM00458"/>
    </source>
</evidence>
<reference evidence="4 5" key="1">
    <citation type="submission" date="2019-03" db="EMBL/GenBank/DDBJ databases">
        <title>Genomics of glacier-inhabiting Cryobacterium strains.</title>
        <authorList>
            <person name="Liu Q."/>
            <person name="Xin Y.-H."/>
        </authorList>
    </citation>
    <scope>NUCLEOTIDE SEQUENCE [LARGE SCALE GENOMIC DNA]</scope>
    <source>
        <strain evidence="4 5">Sr47</strain>
    </source>
</reference>
<dbReference type="SUPFAM" id="SSF49265">
    <property type="entry name" value="Fibronectin type III"/>
    <property type="match status" value="1"/>
</dbReference>
<dbReference type="InterPro" id="IPR035992">
    <property type="entry name" value="Ricin_B-like_lectins"/>
</dbReference>
<dbReference type="Gene3D" id="2.60.40.10">
    <property type="entry name" value="Immunoglobulins"/>
    <property type="match status" value="1"/>
</dbReference>
<sequence length="580" mass="56781">MPETPLAGILSIRSMFTSIVSFSAVICLAVALAGGTYALLSSSASTASAATITSGTAALTVSPVAMSTTPLYPGLTTFGTATVTNAGDVPLFLRVTGLTSPTASTAFSQALTIGAGIAASPAACLAGSVTPTWTGTFAAATRAALGASVAAHGSAILCVSLGLPATAPVVSQGQAAANFGLLLDGFAAGSWTALTVGATASASSGAIGISQAGFAQLAVAYSPAQPAVTRAITVTNTGTIPAGYTLALGALSPTTLATTALVKTWPVASAGAADCGASTTPPVMPGWNWTTLPPLTGTLAASASAFYCVRTSLTAAQAAATDGRAMVATLALSSTVGSWSAAVSATVAQGVLDTTAPSVPAAPSASATTDAQTTIAWAPSTDVGGTKDYDVYRDGVLVQAATSSPYTDTGLSVGKAYSYTVLARDLPGNVSVASAPVTVTTLGLDSSKWYRVVNPAGGLCVAAPTTAVTVQLCTGGTNQAWKFAVSGSNYKSVSRSAPTSVWDTSLGGSGKGPVTLATDAGGATQQWQVVSLGTGSGTFHLLNAKSSDCLDTTTAAAGTQLQVKTCSAAASQTFTFTAVP</sequence>
<evidence type="ECO:0000313" key="5">
    <source>
        <dbReference type="Proteomes" id="UP000297866"/>
    </source>
</evidence>
<dbReference type="EMBL" id="SOEZ01000075">
    <property type="protein sequence ID" value="TFB47231.1"/>
    <property type="molecule type" value="Genomic_DNA"/>
</dbReference>
<dbReference type="InterPro" id="IPR003961">
    <property type="entry name" value="FN3_dom"/>
</dbReference>
<dbReference type="InterPro" id="IPR000772">
    <property type="entry name" value="Ricin_B_lectin"/>
</dbReference>
<dbReference type="RefSeq" id="WP_134492494.1">
    <property type="nucleotide sequence ID" value="NZ_SOEZ01000075.1"/>
</dbReference>